<feature type="compositionally biased region" description="Polar residues" evidence="12">
    <location>
        <begin position="239"/>
        <end position="256"/>
    </location>
</feature>
<dbReference type="PANTHER" id="PTHR18934:SF145">
    <property type="entry name" value="ATP-DEPENDENT RNA HELICASE DHX57-RELATED"/>
    <property type="match status" value="1"/>
</dbReference>
<keyword evidence="16" id="KW-1185">Reference proteome</keyword>
<keyword evidence="4" id="KW-0934">Plastid</keyword>
<dbReference type="SMART" id="SM00847">
    <property type="entry name" value="HA2"/>
    <property type="match status" value="1"/>
</dbReference>
<feature type="region of interest" description="Disordered" evidence="12">
    <location>
        <begin position="387"/>
        <end position="408"/>
    </location>
</feature>
<feature type="region of interest" description="Disordered" evidence="12">
    <location>
        <begin position="1"/>
        <end position="80"/>
    </location>
</feature>
<dbReference type="PROSITE" id="PS51194">
    <property type="entry name" value="HELICASE_CTER"/>
    <property type="match status" value="1"/>
</dbReference>
<dbReference type="EMBL" id="JAUIQD010000006">
    <property type="protein sequence ID" value="KAK3347185.1"/>
    <property type="molecule type" value="Genomic_DNA"/>
</dbReference>
<keyword evidence="6 15" id="KW-0378">Hydrolase</keyword>
<comment type="caution">
    <text evidence="15">The sequence shown here is derived from an EMBL/GenBank/DDBJ whole genome shotgun (WGS) entry which is preliminary data.</text>
</comment>
<dbReference type="CDD" id="cd18791">
    <property type="entry name" value="SF2_C_RHA"/>
    <property type="match status" value="1"/>
</dbReference>
<dbReference type="Gene3D" id="3.40.50.300">
    <property type="entry name" value="P-loop containing nucleotide triphosphate hydrolases"/>
    <property type="match status" value="2"/>
</dbReference>
<dbReference type="SMART" id="SM00490">
    <property type="entry name" value="HELICc"/>
    <property type="match status" value="1"/>
</dbReference>
<evidence type="ECO:0000313" key="15">
    <source>
        <dbReference type="EMBL" id="KAK3347185.1"/>
    </source>
</evidence>
<evidence type="ECO:0000256" key="6">
    <source>
        <dbReference type="ARBA" id="ARBA00022801"/>
    </source>
</evidence>
<evidence type="ECO:0000256" key="4">
    <source>
        <dbReference type="ARBA" id="ARBA00022640"/>
    </source>
</evidence>
<dbReference type="InterPro" id="IPR011545">
    <property type="entry name" value="DEAD/DEAH_box_helicase_dom"/>
</dbReference>
<proteinExistence type="predicted"/>
<dbReference type="InterPro" id="IPR027417">
    <property type="entry name" value="P-loop_NTPase"/>
</dbReference>
<evidence type="ECO:0000256" key="7">
    <source>
        <dbReference type="ARBA" id="ARBA00022806"/>
    </source>
</evidence>
<dbReference type="Pfam" id="PF21010">
    <property type="entry name" value="HA2_C"/>
    <property type="match status" value="1"/>
</dbReference>
<dbReference type="CDD" id="cd17917">
    <property type="entry name" value="DEXHc_RHA-like"/>
    <property type="match status" value="1"/>
</dbReference>
<dbReference type="InterPro" id="IPR011709">
    <property type="entry name" value="DEAD-box_helicase_OB_fold"/>
</dbReference>
<organism evidence="15 16">
    <name type="scientific">Lasiosphaeria hispida</name>
    <dbReference type="NCBI Taxonomy" id="260671"/>
    <lineage>
        <taxon>Eukaryota</taxon>
        <taxon>Fungi</taxon>
        <taxon>Dikarya</taxon>
        <taxon>Ascomycota</taxon>
        <taxon>Pezizomycotina</taxon>
        <taxon>Sordariomycetes</taxon>
        <taxon>Sordariomycetidae</taxon>
        <taxon>Sordariales</taxon>
        <taxon>Lasiosphaeriaceae</taxon>
        <taxon>Lasiosphaeria</taxon>
    </lineage>
</organism>
<evidence type="ECO:0000259" key="14">
    <source>
        <dbReference type="PROSITE" id="PS51194"/>
    </source>
</evidence>
<keyword evidence="5" id="KW-0547">Nucleotide-binding</keyword>
<dbReference type="Proteomes" id="UP001275084">
    <property type="component" value="Unassembled WGS sequence"/>
</dbReference>
<feature type="domain" description="Helicase ATP-binding" evidence="13">
    <location>
        <begin position="690"/>
        <end position="861"/>
    </location>
</feature>
<dbReference type="Pfam" id="PF07717">
    <property type="entry name" value="OB_NTP_bind"/>
    <property type="match status" value="1"/>
</dbReference>
<dbReference type="FunFam" id="3.40.50.300:FF:000819">
    <property type="entry name" value="ATP dependent RNA helicase, putative"/>
    <property type="match status" value="1"/>
</dbReference>
<feature type="compositionally biased region" description="Acidic residues" evidence="12">
    <location>
        <begin position="395"/>
        <end position="408"/>
    </location>
</feature>
<dbReference type="PROSITE" id="PS51192">
    <property type="entry name" value="HELICASE_ATP_BIND_1"/>
    <property type="match status" value="1"/>
</dbReference>
<feature type="domain" description="Helicase C-terminal" evidence="14">
    <location>
        <begin position="946"/>
        <end position="1114"/>
    </location>
</feature>
<gene>
    <name evidence="15" type="ORF">B0T25DRAFT_296305</name>
</gene>
<feature type="region of interest" description="Disordered" evidence="12">
    <location>
        <begin position="627"/>
        <end position="649"/>
    </location>
</feature>
<name>A0AAJ0HD74_9PEZI</name>
<keyword evidence="3" id="KW-0150">Chloroplast</keyword>
<sequence>MAGKKKSKKPAANPARGFATSSIVSVKPRVNPAEAADDVVKADDAAPQSSNAPPSGGTTALPGRVAQEQPLSPEEFERQLEESELQLLVEKYAQKVRRDAQRQKSRLETDRRLLRGQAETINAKKWLPQELMDHVLDLIQAEGRFAASSVSSEGATSKLPPEEDLTIKLWTLQQTLEGSDCPQDRIQPALQYVLDIAPNISSSVKGESIWGLEEVLDWLARECARDELPDYSGRAKTAPKSQADSLLDSPTPSGANTPKFLEIDSKLGTKLKNGVFRSPRAASPKKLAVSYDEDIEPDQLLPLYLDSKAKLFEIQRPKQDAAKGKGPKSRPDVFTIGPEEALLLAKIDRVEKDVLFDKYVAEQQWRAKKITMEKEYATIKKKAEEDQQKAKAEAEPEADTADEPDGVNEEAERIAAEILAEDSDDDQTLADLFSSLPVNEVDPVTGKSSTVMNGADGSKVIIRDFGKWTGVSPMRALEEACRSRDSSVRISYHLLSDVAFANRHAVNIQWSKQQETPAPPEVPELGVFTSPTQFVFKMVSIATPDTKQSEAYIATTALFFVFGSSAKDEKVSLRLPATWKDLWSEFSEAKRNKADEQDRTVVKHLRDLVRKRTEQELEDGVLIQGAFKGRGQPKNSTDSEQSDHERAKRQPFGPEYYQNIWMHKYHSPKFQHMLVSRMQLPMWQFRQQVVELVDREQVVIICGETGCGKSTQVPSFLLEHQLLLGKPCKIYCTEPRRISAISLARRVSEELGEDKRDLGTPRSLVGYSIRLESNTSRETRLVFATTGIVMRMLEGSNDLSEITHLVLDEVHERSIDSDFLLIVLKKLLLRRKDLKVVLMSATVDADKFSSYLGGAPVLTVPGRTFPVQVAYLEDAVEMTGYSLDQKPQEKATELDDDLEAEADSSSKPELIKELKNYSPRTRNTLAQMDEYRIDFDLMIQLITRIAVDSFYAPYSKAILVFLPGIAEIRTLNDMLLGDRMFADQWLVYPLHSTIATEDQESAFLVPPPGMRKIVLATNIAETGITIPDVTCVIDTGKHREMRFDERRQLSRLIDTFISRANAKQRRGRAGRVQEGLCFHLFTKYRHDKVMSDHQTPEMLRLSLQDLAIRVKICKIGGIEETLGEALDPPSAKNMRRAIDALVDVRALTASTEELTPLGLQLARLPLDVFLGKLILLGAVFKCLDMAITVAAILSSKSPFVAPFGQRNQADTIRKAFRRGDSDLLTVYNAYSAWKRVCQAATGGGAEFQFCRKNFLSPQTLANIEDLKGQLLVSTVDSGFLQMTTEERQALNRLRFGGKRRQQVFFDVPTRVNINSDNDVVCQAVIAWSFYPKLLIRDVSGGKGLRNVGNNQTISLHPSSVNKGNNDLRWLSYYHIMQSKGFYNAHETTAVDTFSVALLCGDVRADLYSGVLILDGNRARFAVSDWKTMLVMKVLRARLRDLLTRSFKSPGKLPTAQHERWLEVWQKIFTLAQENREKAAG</sequence>
<reference evidence="15" key="1">
    <citation type="journal article" date="2023" name="Mol. Phylogenet. Evol.">
        <title>Genome-scale phylogeny and comparative genomics of the fungal order Sordariales.</title>
        <authorList>
            <person name="Hensen N."/>
            <person name="Bonometti L."/>
            <person name="Westerberg I."/>
            <person name="Brannstrom I.O."/>
            <person name="Guillou S."/>
            <person name="Cros-Aarteil S."/>
            <person name="Calhoun S."/>
            <person name="Haridas S."/>
            <person name="Kuo A."/>
            <person name="Mondo S."/>
            <person name="Pangilinan J."/>
            <person name="Riley R."/>
            <person name="LaButti K."/>
            <person name="Andreopoulos B."/>
            <person name="Lipzen A."/>
            <person name="Chen C."/>
            <person name="Yan M."/>
            <person name="Daum C."/>
            <person name="Ng V."/>
            <person name="Clum A."/>
            <person name="Steindorff A."/>
            <person name="Ohm R.A."/>
            <person name="Martin F."/>
            <person name="Silar P."/>
            <person name="Natvig D.O."/>
            <person name="Lalanne C."/>
            <person name="Gautier V."/>
            <person name="Ament-Velasquez S.L."/>
            <person name="Kruys A."/>
            <person name="Hutchinson M.I."/>
            <person name="Powell A.J."/>
            <person name="Barry K."/>
            <person name="Miller A.N."/>
            <person name="Grigoriev I.V."/>
            <person name="Debuchy R."/>
            <person name="Gladieux P."/>
            <person name="Hiltunen Thoren M."/>
            <person name="Johannesson H."/>
        </authorList>
    </citation>
    <scope>NUCLEOTIDE SEQUENCE</scope>
    <source>
        <strain evidence="15">CBS 955.72</strain>
    </source>
</reference>
<keyword evidence="8" id="KW-0067">ATP-binding</keyword>
<accession>A0AAJ0HD74</accession>
<comment type="subcellular location">
    <subcellularLocation>
        <location evidence="1">Plastid</location>
        <location evidence="1">Chloroplast</location>
    </subcellularLocation>
</comment>
<evidence type="ECO:0000256" key="2">
    <source>
        <dbReference type="ARBA" id="ARBA00012552"/>
    </source>
</evidence>
<evidence type="ECO:0000256" key="8">
    <source>
        <dbReference type="ARBA" id="ARBA00022840"/>
    </source>
</evidence>
<dbReference type="GO" id="GO:0003724">
    <property type="term" value="F:RNA helicase activity"/>
    <property type="evidence" value="ECO:0007669"/>
    <property type="project" value="UniProtKB-EC"/>
</dbReference>
<dbReference type="PANTHER" id="PTHR18934">
    <property type="entry name" value="ATP-DEPENDENT RNA HELICASE"/>
    <property type="match status" value="1"/>
</dbReference>
<dbReference type="FunFam" id="3.40.50.300:FF:000500">
    <property type="entry name" value="ATP-dependent RNA helicase DHX29"/>
    <property type="match status" value="1"/>
</dbReference>
<dbReference type="GO" id="GO:0016787">
    <property type="term" value="F:hydrolase activity"/>
    <property type="evidence" value="ECO:0007669"/>
    <property type="project" value="UniProtKB-KW"/>
</dbReference>
<dbReference type="InterPro" id="IPR007502">
    <property type="entry name" value="Helicase-assoc_dom"/>
</dbReference>
<evidence type="ECO:0000256" key="5">
    <source>
        <dbReference type="ARBA" id="ARBA00022741"/>
    </source>
</evidence>
<keyword evidence="10" id="KW-0809">Transit peptide</keyword>
<feature type="region of interest" description="Disordered" evidence="12">
    <location>
        <begin position="883"/>
        <end position="906"/>
    </location>
</feature>
<keyword evidence="9" id="KW-0694">RNA-binding</keyword>
<feature type="compositionally biased region" description="Polar residues" evidence="12">
    <location>
        <begin position="47"/>
        <end position="58"/>
    </location>
</feature>
<comment type="catalytic activity">
    <reaction evidence="11">
        <text>ATP + H2O = ADP + phosphate + H(+)</text>
        <dbReference type="Rhea" id="RHEA:13065"/>
        <dbReference type="ChEBI" id="CHEBI:15377"/>
        <dbReference type="ChEBI" id="CHEBI:15378"/>
        <dbReference type="ChEBI" id="CHEBI:30616"/>
        <dbReference type="ChEBI" id="CHEBI:43474"/>
        <dbReference type="ChEBI" id="CHEBI:456216"/>
        <dbReference type="EC" id="3.6.4.13"/>
    </reaction>
</comment>
<dbReference type="FunFam" id="1.20.120.1080:FF:000002">
    <property type="entry name" value="Putative ATP-dependent RNA helicase DHX36"/>
    <property type="match status" value="1"/>
</dbReference>
<dbReference type="GO" id="GO:0005524">
    <property type="term" value="F:ATP binding"/>
    <property type="evidence" value="ECO:0007669"/>
    <property type="project" value="UniProtKB-KW"/>
</dbReference>
<reference evidence="15" key="2">
    <citation type="submission" date="2023-06" db="EMBL/GenBank/DDBJ databases">
        <authorList>
            <consortium name="Lawrence Berkeley National Laboratory"/>
            <person name="Haridas S."/>
            <person name="Hensen N."/>
            <person name="Bonometti L."/>
            <person name="Westerberg I."/>
            <person name="Brannstrom I.O."/>
            <person name="Guillou S."/>
            <person name="Cros-Aarteil S."/>
            <person name="Calhoun S."/>
            <person name="Kuo A."/>
            <person name="Mondo S."/>
            <person name="Pangilinan J."/>
            <person name="Riley R."/>
            <person name="Labutti K."/>
            <person name="Andreopoulos B."/>
            <person name="Lipzen A."/>
            <person name="Chen C."/>
            <person name="Yanf M."/>
            <person name="Daum C."/>
            <person name="Ng V."/>
            <person name="Clum A."/>
            <person name="Steindorff A."/>
            <person name="Ohm R."/>
            <person name="Martin F."/>
            <person name="Silar P."/>
            <person name="Natvig D."/>
            <person name="Lalanne C."/>
            <person name="Gautier V."/>
            <person name="Ament-Velasquez S.L."/>
            <person name="Kruys A."/>
            <person name="Hutchinson M.I."/>
            <person name="Powell A.J."/>
            <person name="Barry K."/>
            <person name="Miller A.N."/>
            <person name="Grigoriev I.V."/>
            <person name="Debuchy R."/>
            <person name="Gladieux P."/>
            <person name="Thoren M.H."/>
            <person name="Johannesson H."/>
        </authorList>
    </citation>
    <scope>NUCLEOTIDE SEQUENCE</scope>
    <source>
        <strain evidence="15">CBS 955.72</strain>
    </source>
</reference>
<feature type="region of interest" description="Disordered" evidence="12">
    <location>
        <begin position="230"/>
        <end position="259"/>
    </location>
</feature>
<dbReference type="Pfam" id="PF00271">
    <property type="entry name" value="Helicase_C"/>
    <property type="match status" value="1"/>
</dbReference>
<dbReference type="Gene3D" id="1.20.120.1080">
    <property type="match status" value="1"/>
</dbReference>
<evidence type="ECO:0000313" key="16">
    <source>
        <dbReference type="Proteomes" id="UP001275084"/>
    </source>
</evidence>
<dbReference type="SMART" id="SM00487">
    <property type="entry name" value="DEXDc"/>
    <property type="match status" value="1"/>
</dbReference>
<dbReference type="Pfam" id="PF00270">
    <property type="entry name" value="DEAD"/>
    <property type="match status" value="1"/>
</dbReference>
<dbReference type="InterPro" id="IPR001650">
    <property type="entry name" value="Helicase_C-like"/>
</dbReference>
<dbReference type="SUPFAM" id="SSF52540">
    <property type="entry name" value="P-loop containing nucleoside triphosphate hydrolases"/>
    <property type="match status" value="1"/>
</dbReference>
<evidence type="ECO:0000256" key="12">
    <source>
        <dbReference type="SAM" id="MobiDB-lite"/>
    </source>
</evidence>
<protein>
    <recommendedName>
        <fullName evidence="2">RNA helicase</fullName>
        <ecNumber evidence="2">3.6.4.13</ecNumber>
    </recommendedName>
</protein>
<evidence type="ECO:0000256" key="10">
    <source>
        <dbReference type="ARBA" id="ARBA00022946"/>
    </source>
</evidence>
<evidence type="ECO:0000259" key="13">
    <source>
        <dbReference type="PROSITE" id="PS51192"/>
    </source>
</evidence>
<dbReference type="GO" id="GO:0003723">
    <property type="term" value="F:RNA binding"/>
    <property type="evidence" value="ECO:0007669"/>
    <property type="project" value="UniProtKB-KW"/>
</dbReference>
<keyword evidence="7" id="KW-0347">Helicase</keyword>
<dbReference type="InterPro" id="IPR014001">
    <property type="entry name" value="Helicase_ATP-bd"/>
</dbReference>
<evidence type="ECO:0000256" key="9">
    <source>
        <dbReference type="ARBA" id="ARBA00022884"/>
    </source>
</evidence>
<evidence type="ECO:0000256" key="3">
    <source>
        <dbReference type="ARBA" id="ARBA00022528"/>
    </source>
</evidence>
<evidence type="ECO:0000256" key="11">
    <source>
        <dbReference type="ARBA" id="ARBA00047984"/>
    </source>
</evidence>
<evidence type="ECO:0000256" key="1">
    <source>
        <dbReference type="ARBA" id="ARBA00004229"/>
    </source>
</evidence>
<dbReference type="EC" id="3.6.4.13" evidence="2"/>